<evidence type="ECO:0000313" key="5">
    <source>
        <dbReference type="EMBL" id="CAK8693217.1"/>
    </source>
</evidence>
<accession>A0ABP0GNA7</accession>
<dbReference type="InterPro" id="IPR002018">
    <property type="entry name" value="CarbesteraseB"/>
</dbReference>
<keyword evidence="3" id="KW-0378">Hydrolase</keyword>
<sequence length="552" mass="61124">MSDCPLVNTKLGKVKGQSLNKPSFGKSRVYLYTSIPFAKPPVGELRFEAPVKPDPWNGVLDGTKVSPNPVQSVNIFTELQRKYRAIYDQPGYDMNNMSEDCLYLSIYTSKPSEHGNLPVVFWIDGGGYCSFGFASQGTTNGNILCSAHDVILVVANYRVGAFGFLTTGDGTSHPGNMGFLDQLAALEWTRDNIREFGGNPDNVTIIGQGTGAVSVGYHVISPMSRGLFHKAVSMSGSANMTEIVRTTQSTVLDMYKEELGVEEDDPDAILQKLKKIPLETLKQVQEKLEQTFIQFGPAVDGKFLPKHPSELLNEGKLSPVPYLIGCVDSETSGISSMAELPDFVEGISEEVGRSIYNEYFMALFPNQFTEDDLNIIVESYVKKQCDGPTKWSQIYANLSTGAFFIAPMVMLAKKYSGGGHPTYAYYMTQQLKYNHDLAFGSKDTMKPEFCNCDHCDDIVFTFGIPLSEESLNIDAKFDEAEKSFSRAWMMYIVNFATNGDPNKGLKVSETWPRYDADGQKYLVAQMPLASKSGLGAESCSVWEKYKTQMKRA</sequence>
<feature type="domain" description="Carboxylesterase type B" evidence="4">
    <location>
        <begin position="4"/>
        <end position="542"/>
    </location>
</feature>
<comment type="caution">
    <text evidence="5">The sequence shown here is derived from an EMBL/GenBank/DDBJ whole genome shotgun (WGS) entry which is preliminary data.</text>
</comment>
<name>A0ABP0GNA7_CLALP</name>
<protein>
    <recommendedName>
        <fullName evidence="4">Carboxylesterase type B domain-containing protein</fullName>
    </recommendedName>
</protein>
<evidence type="ECO:0000256" key="3">
    <source>
        <dbReference type="ARBA" id="ARBA00022801"/>
    </source>
</evidence>
<dbReference type="Pfam" id="PF00135">
    <property type="entry name" value="COesterase"/>
    <property type="match status" value="1"/>
</dbReference>
<comment type="similarity">
    <text evidence="1">Belongs to the type-B carboxylesterase/lipase family.</text>
</comment>
<dbReference type="InterPro" id="IPR029058">
    <property type="entry name" value="AB_hydrolase_fold"/>
</dbReference>
<evidence type="ECO:0000256" key="2">
    <source>
        <dbReference type="ARBA" id="ARBA00022487"/>
    </source>
</evidence>
<evidence type="ECO:0000256" key="1">
    <source>
        <dbReference type="ARBA" id="ARBA00005964"/>
    </source>
</evidence>
<reference evidence="5 6" key="1">
    <citation type="submission" date="2024-02" db="EMBL/GenBank/DDBJ databases">
        <authorList>
            <person name="Daric V."/>
            <person name="Darras S."/>
        </authorList>
    </citation>
    <scope>NUCLEOTIDE SEQUENCE [LARGE SCALE GENOMIC DNA]</scope>
</reference>
<dbReference type="EMBL" id="CAWYQH010000130">
    <property type="protein sequence ID" value="CAK8693217.1"/>
    <property type="molecule type" value="Genomic_DNA"/>
</dbReference>
<evidence type="ECO:0000313" key="6">
    <source>
        <dbReference type="Proteomes" id="UP001642483"/>
    </source>
</evidence>
<proteinExistence type="inferred from homology"/>
<dbReference type="Proteomes" id="UP001642483">
    <property type="component" value="Unassembled WGS sequence"/>
</dbReference>
<evidence type="ECO:0000259" key="4">
    <source>
        <dbReference type="Pfam" id="PF00135"/>
    </source>
</evidence>
<dbReference type="SUPFAM" id="SSF53474">
    <property type="entry name" value="alpha/beta-Hydrolases"/>
    <property type="match status" value="1"/>
</dbReference>
<keyword evidence="2" id="KW-0719">Serine esterase</keyword>
<dbReference type="InterPro" id="IPR050654">
    <property type="entry name" value="AChE-related_enzymes"/>
</dbReference>
<keyword evidence="6" id="KW-1185">Reference proteome</keyword>
<organism evidence="5 6">
    <name type="scientific">Clavelina lepadiformis</name>
    <name type="common">Light-bulb sea squirt</name>
    <name type="synonym">Ascidia lepadiformis</name>
    <dbReference type="NCBI Taxonomy" id="159417"/>
    <lineage>
        <taxon>Eukaryota</taxon>
        <taxon>Metazoa</taxon>
        <taxon>Chordata</taxon>
        <taxon>Tunicata</taxon>
        <taxon>Ascidiacea</taxon>
        <taxon>Aplousobranchia</taxon>
        <taxon>Clavelinidae</taxon>
        <taxon>Clavelina</taxon>
    </lineage>
</organism>
<gene>
    <name evidence="5" type="ORF">CVLEPA_LOCUS26526</name>
</gene>
<dbReference type="Gene3D" id="3.40.50.1820">
    <property type="entry name" value="alpha/beta hydrolase"/>
    <property type="match status" value="1"/>
</dbReference>
<dbReference type="PANTHER" id="PTHR43918:SF4">
    <property type="entry name" value="CARBOXYLIC ESTER HYDROLASE"/>
    <property type="match status" value="1"/>
</dbReference>
<dbReference type="PANTHER" id="PTHR43918">
    <property type="entry name" value="ACETYLCHOLINESTERASE"/>
    <property type="match status" value="1"/>
</dbReference>